<sequence length="735" mass="84789">MDLNQLTPEEIDFELLLRNTTGIRGKNLEWKISRLQQLLDSEQDGSPAPRYSSHVVSDMDSIYHCQTTISPIFYALNAAFKQQNEAQVTSLRSRLLHYKFRLSLITEATILDEAKKSLTKICNALHQIDEFLNDKNIEHQSDTKNPDDLPSDPETLKRLKIAQLQSSIDEADKQQKVLQQELQRTIQDGQIPQRSPDQDNVFSTLQQQQQSHMQQQNPNPTKSQQQHGLTQQYSQEILDPLQHPTLSGQHQQQQTEQSQQRGFQPEQRLHLLLNQMQLQQQQLEQQLRQEQQRRQQLEWQLQHQQHQQSVAAVQQQANYAPNYTYGSISGYWGPQNQRESGIAQEPQRSGLTPPVGVPSRPNTPRSSNQPANSNRFLQPVHKWPFEYAGENNIVKLGEFLNQVNTYAVTEGMDDQALLRSIKHLLKGRALQWYTRSYLDLTTWEIFKAEIKQEFLPPNYSEIVKQDLYLRFQGPNEPFTNFYRDLVAAFEIIDPPITESEKLFILKSHLNSDFSPIASASRSGSVRELVSVCKDFEVSRSYAIRGRASTAARTPGSRPEVSAFQRPAPNRIDRNPVNNVNRFPMNRQPFGIAQVNMMELNQDNEEDLDLGNIREREAFQQDIALRNELAMNVVEEVNAMRTQNDWRARPADNILEVPVRESSNRDLATAVVCWQCDNPGHTYLRCPNPKRFLFCYSCGKKGCTTRNCDACILRWRQLETQNAPQVPGNRNWENPQ</sequence>
<dbReference type="Proteomes" id="UP000069940">
    <property type="component" value="Unassembled WGS sequence"/>
</dbReference>
<accession>A0ABM1XJQ8</accession>
<evidence type="ECO:0000256" key="1">
    <source>
        <dbReference type="SAM" id="Coils"/>
    </source>
</evidence>
<evidence type="ECO:0000313" key="4">
    <source>
        <dbReference type="Proteomes" id="UP000069940"/>
    </source>
</evidence>
<evidence type="ECO:0008006" key="5">
    <source>
        <dbReference type="Google" id="ProtNLM"/>
    </source>
</evidence>
<evidence type="ECO:0000313" key="3">
    <source>
        <dbReference type="EnsemblMetazoa" id="AALFPA23_000267.P37928"/>
    </source>
</evidence>
<dbReference type="SUPFAM" id="SSF57756">
    <property type="entry name" value="Retrovirus zinc finger-like domains"/>
    <property type="match status" value="1"/>
</dbReference>
<feature type="coiled-coil region" evidence="1">
    <location>
        <begin position="266"/>
        <end position="307"/>
    </location>
</feature>
<evidence type="ECO:0000256" key="2">
    <source>
        <dbReference type="SAM" id="MobiDB-lite"/>
    </source>
</evidence>
<reference evidence="3" key="2">
    <citation type="submission" date="2025-05" db="UniProtKB">
        <authorList>
            <consortium name="EnsemblMetazoa"/>
        </authorList>
    </citation>
    <scope>IDENTIFICATION</scope>
    <source>
        <strain evidence="3">Foshan</strain>
    </source>
</reference>
<name>A0ABM1XJQ8_AEDAL</name>
<reference evidence="4" key="1">
    <citation type="journal article" date="2015" name="Proc. Natl. Acad. Sci. U.S.A.">
        <title>Genome sequence of the Asian Tiger mosquito, Aedes albopictus, reveals insights into its biology, genetics, and evolution.</title>
        <authorList>
            <person name="Chen X.G."/>
            <person name="Jiang X."/>
            <person name="Gu J."/>
            <person name="Xu M."/>
            <person name="Wu Y."/>
            <person name="Deng Y."/>
            <person name="Zhang C."/>
            <person name="Bonizzoni M."/>
            <person name="Dermauw W."/>
            <person name="Vontas J."/>
            <person name="Armbruster P."/>
            <person name="Huang X."/>
            <person name="Yang Y."/>
            <person name="Zhang H."/>
            <person name="He W."/>
            <person name="Peng H."/>
            <person name="Liu Y."/>
            <person name="Wu K."/>
            <person name="Chen J."/>
            <person name="Lirakis M."/>
            <person name="Topalis P."/>
            <person name="Van Leeuwen T."/>
            <person name="Hall A.B."/>
            <person name="Jiang X."/>
            <person name="Thorpe C."/>
            <person name="Mueller R.L."/>
            <person name="Sun C."/>
            <person name="Waterhouse R.M."/>
            <person name="Yan G."/>
            <person name="Tu Z.J."/>
            <person name="Fang X."/>
            <person name="James A.A."/>
        </authorList>
    </citation>
    <scope>NUCLEOTIDE SEQUENCE [LARGE SCALE GENOMIC DNA]</scope>
    <source>
        <strain evidence="4">Foshan</strain>
    </source>
</reference>
<feature type="compositionally biased region" description="Polar residues" evidence="2">
    <location>
        <begin position="360"/>
        <end position="375"/>
    </location>
</feature>
<feature type="region of interest" description="Disordered" evidence="2">
    <location>
        <begin position="549"/>
        <end position="573"/>
    </location>
</feature>
<feature type="compositionally biased region" description="Polar residues" evidence="2">
    <location>
        <begin position="186"/>
        <end position="205"/>
    </location>
</feature>
<dbReference type="InterPro" id="IPR036875">
    <property type="entry name" value="Znf_CCHC_sf"/>
</dbReference>
<proteinExistence type="predicted"/>
<dbReference type="GeneID" id="115261900"/>
<feature type="region of interest" description="Disordered" evidence="2">
    <location>
        <begin position="335"/>
        <end position="375"/>
    </location>
</feature>
<protein>
    <recommendedName>
        <fullName evidence="5">CCHC-type domain-containing protein</fullName>
    </recommendedName>
</protein>
<organism evidence="3 4">
    <name type="scientific">Aedes albopictus</name>
    <name type="common">Asian tiger mosquito</name>
    <name type="synonym">Stegomyia albopicta</name>
    <dbReference type="NCBI Taxonomy" id="7160"/>
    <lineage>
        <taxon>Eukaryota</taxon>
        <taxon>Metazoa</taxon>
        <taxon>Ecdysozoa</taxon>
        <taxon>Arthropoda</taxon>
        <taxon>Hexapoda</taxon>
        <taxon>Insecta</taxon>
        <taxon>Pterygota</taxon>
        <taxon>Neoptera</taxon>
        <taxon>Endopterygota</taxon>
        <taxon>Diptera</taxon>
        <taxon>Nematocera</taxon>
        <taxon>Culicoidea</taxon>
        <taxon>Culicidae</taxon>
        <taxon>Culicinae</taxon>
        <taxon>Aedini</taxon>
        <taxon>Aedes</taxon>
        <taxon>Stegomyia</taxon>
    </lineage>
</organism>
<dbReference type="EnsemblMetazoa" id="AALFPA23_000267.R37928">
    <property type="protein sequence ID" value="AALFPA23_000267.P37928"/>
    <property type="gene ID" value="AALFPA23_000267"/>
</dbReference>
<keyword evidence="4" id="KW-1185">Reference proteome</keyword>
<keyword evidence="1" id="KW-0175">Coiled coil</keyword>
<feature type="compositionally biased region" description="Polar residues" evidence="2">
    <location>
        <begin position="217"/>
        <end position="230"/>
    </location>
</feature>
<feature type="compositionally biased region" description="Low complexity" evidence="2">
    <location>
        <begin position="206"/>
        <end position="216"/>
    </location>
</feature>
<dbReference type="RefSeq" id="XP_062698862.1">
    <property type="nucleotide sequence ID" value="XM_062842878.1"/>
</dbReference>
<feature type="region of interest" description="Disordered" evidence="2">
    <location>
        <begin position="186"/>
        <end position="230"/>
    </location>
</feature>
<dbReference type="Gene3D" id="4.10.60.10">
    <property type="entry name" value="Zinc finger, CCHC-type"/>
    <property type="match status" value="1"/>
</dbReference>